<comment type="similarity">
    <text evidence="2">Belongs to the zinc-containing alcohol dehydrogenase family.</text>
</comment>
<accession>A0AA38Y654</accession>
<feature type="transmembrane region" description="Helical" evidence="8">
    <location>
        <begin position="1001"/>
        <end position="1022"/>
    </location>
</feature>
<dbReference type="Proteomes" id="UP001172681">
    <property type="component" value="Unassembled WGS sequence"/>
</dbReference>
<keyword evidence="3" id="KW-0813">Transport</keyword>
<dbReference type="InterPro" id="IPR011032">
    <property type="entry name" value="GroES-like_sf"/>
</dbReference>
<reference evidence="10" key="1">
    <citation type="submission" date="2022-10" db="EMBL/GenBank/DDBJ databases">
        <title>Culturing micro-colonial fungi from biological soil crusts in the Mojave desert and describing Neophaeococcomyces mojavensis, and introducing the new genera and species Taxawa tesnikishii.</title>
        <authorList>
            <person name="Kurbessoian T."/>
            <person name="Stajich J.E."/>
        </authorList>
    </citation>
    <scope>NUCLEOTIDE SEQUENCE</scope>
    <source>
        <strain evidence="10">TK_35</strain>
    </source>
</reference>
<keyword evidence="5 8" id="KW-1133">Transmembrane helix</keyword>
<evidence type="ECO:0000256" key="5">
    <source>
        <dbReference type="ARBA" id="ARBA00022989"/>
    </source>
</evidence>
<evidence type="ECO:0000256" key="4">
    <source>
        <dbReference type="ARBA" id="ARBA00022692"/>
    </source>
</evidence>
<evidence type="ECO:0000313" key="11">
    <source>
        <dbReference type="Proteomes" id="UP001172681"/>
    </source>
</evidence>
<keyword evidence="7 8" id="KW-0472">Membrane</keyword>
<feature type="transmembrane region" description="Helical" evidence="8">
    <location>
        <begin position="884"/>
        <end position="902"/>
    </location>
</feature>
<dbReference type="AlphaFoldDB" id="A0AA38Y654"/>
<evidence type="ECO:0000313" key="10">
    <source>
        <dbReference type="EMBL" id="KAJ9636955.1"/>
    </source>
</evidence>
<comment type="subcellular location">
    <subcellularLocation>
        <location evidence="1">Membrane</location>
        <topology evidence="1">Multi-pass membrane protein</topology>
    </subcellularLocation>
</comment>
<protein>
    <recommendedName>
        <fullName evidence="9">Alcohol dehydrogenase-like N-terminal domain-containing protein</fullName>
    </recommendedName>
</protein>
<feature type="transmembrane region" description="Helical" evidence="8">
    <location>
        <begin position="650"/>
        <end position="670"/>
    </location>
</feature>
<dbReference type="InterPro" id="IPR011701">
    <property type="entry name" value="MFS"/>
</dbReference>
<evidence type="ECO:0000256" key="3">
    <source>
        <dbReference type="ARBA" id="ARBA00022448"/>
    </source>
</evidence>
<evidence type="ECO:0000256" key="8">
    <source>
        <dbReference type="SAM" id="Phobius"/>
    </source>
</evidence>
<feature type="transmembrane region" description="Helical" evidence="8">
    <location>
        <begin position="772"/>
        <end position="792"/>
    </location>
</feature>
<evidence type="ECO:0000256" key="6">
    <source>
        <dbReference type="ARBA" id="ARBA00023002"/>
    </source>
</evidence>
<evidence type="ECO:0000256" key="2">
    <source>
        <dbReference type="ARBA" id="ARBA00008072"/>
    </source>
</evidence>
<keyword evidence="6" id="KW-0560">Oxidoreductase</keyword>
<dbReference type="PANTHER" id="PTHR43791:SF91">
    <property type="entry name" value="MAJOR FACILITATOR SUPERFAMILY (MFS) PROFILE DOMAIN-CONTAINING PROTEIN-RELATED"/>
    <property type="match status" value="1"/>
</dbReference>
<dbReference type="InterPro" id="IPR036291">
    <property type="entry name" value="NAD(P)-bd_dom_sf"/>
</dbReference>
<feature type="transmembrane region" description="Helical" evidence="8">
    <location>
        <begin position="707"/>
        <end position="725"/>
    </location>
</feature>
<dbReference type="Gene3D" id="3.90.180.10">
    <property type="entry name" value="Medium-chain alcohol dehydrogenases, catalytic domain"/>
    <property type="match status" value="1"/>
</dbReference>
<feature type="transmembrane region" description="Helical" evidence="8">
    <location>
        <begin position="682"/>
        <end position="701"/>
    </location>
</feature>
<dbReference type="SUPFAM" id="SSF103473">
    <property type="entry name" value="MFS general substrate transporter"/>
    <property type="match status" value="1"/>
</dbReference>
<proteinExistence type="inferred from homology"/>
<dbReference type="Gene3D" id="1.20.1250.20">
    <property type="entry name" value="MFS general substrate transporter like domains"/>
    <property type="match status" value="2"/>
</dbReference>
<gene>
    <name evidence="10" type="ORF">H2204_005102</name>
</gene>
<feature type="transmembrane region" description="Helical" evidence="8">
    <location>
        <begin position="909"/>
        <end position="928"/>
    </location>
</feature>
<name>A0AA38Y654_9EURO</name>
<dbReference type="GO" id="GO:0016020">
    <property type="term" value="C:membrane"/>
    <property type="evidence" value="ECO:0007669"/>
    <property type="project" value="UniProtKB-SubCell"/>
</dbReference>
<feature type="transmembrane region" description="Helical" evidence="8">
    <location>
        <begin position="934"/>
        <end position="956"/>
    </location>
</feature>
<dbReference type="Pfam" id="PF08240">
    <property type="entry name" value="ADH_N"/>
    <property type="match status" value="1"/>
</dbReference>
<evidence type="ECO:0000256" key="1">
    <source>
        <dbReference type="ARBA" id="ARBA00004141"/>
    </source>
</evidence>
<organism evidence="10 11">
    <name type="scientific">Knufia peltigerae</name>
    <dbReference type="NCBI Taxonomy" id="1002370"/>
    <lineage>
        <taxon>Eukaryota</taxon>
        <taxon>Fungi</taxon>
        <taxon>Dikarya</taxon>
        <taxon>Ascomycota</taxon>
        <taxon>Pezizomycotina</taxon>
        <taxon>Eurotiomycetes</taxon>
        <taxon>Chaetothyriomycetidae</taxon>
        <taxon>Chaetothyriales</taxon>
        <taxon>Trichomeriaceae</taxon>
        <taxon>Knufia</taxon>
    </lineage>
</organism>
<feature type="transmembrane region" description="Helical" evidence="8">
    <location>
        <begin position="737"/>
        <end position="760"/>
    </location>
</feature>
<evidence type="ECO:0000256" key="7">
    <source>
        <dbReference type="ARBA" id="ARBA00023136"/>
    </source>
</evidence>
<keyword evidence="4 8" id="KW-0812">Transmembrane</keyword>
<dbReference type="SUPFAM" id="SSF50129">
    <property type="entry name" value="GroES-like"/>
    <property type="match status" value="1"/>
</dbReference>
<dbReference type="PANTHER" id="PTHR43791">
    <property type="entry name" value="PERMEASE-RELATED"/>
    <property type="match status" value="1"/>
</dbReference>
<keyword evidence="11" id="KW-1185">Reference proteome</keyword>
<dbReference type="InterPro" id="IPR013154">
    <property type="entry name" value="ADH-like_N"/>
</dbReference>
<dbReference type="Pfam" id="PF07690">
    <property type="entry name" value="MFS_1"/>
    <property type="match status" value="1"/>
</dbReference>
<feature type="domain" description="Alcohol dehydrogenase-like N-terminal" evidence="9">
    <location>
        <begin position="69"/>
        <end position="129"/>
    </location>
</feature>
<evidence type="ECO:0000259" key="9">
    <source>
        <dbReference type="Pfam" id="PF08240"/>
    </source>
</evidence>
<dbReference type="EMBL" id="JAPDRN010000027">
    <property type="protein sequence ID" value="KAJ9636955.1"/>
    <property type="molecule type" value="Genomic_DNA"/>
</dbReference>
<dbReference type="SUPFAM" id="SSF51735">
    <property type="entry name" value="NAD(P)-binding Rossmann-fold domains"/>
    <property type="match status" value="1"/>
</dbReference>
<dbReference type="GO" id="GO:0022857">
    <property type="term" value="F:transmembrane transporter activity"/>
    <property type="evidence" value="ECO:0007669"/>
    <property type="project" value="InterPro"/>
</dbReference>
<comment type="caution">
    <text evidence="10">The sequence shown here is derived from an EMBL/GenBank/DDBJ whole genome shotgun (WGS) entry which is preliminary data.</text>
</comment>
<dbReference type="GO" id="GO:0016651">
    <property type="term" value="F:oxidoreductase activity, acting on NAD(P)H"/>
    <property type="evidence" value="ECO:0007669"/>
    <property type="project" value="InterPro"/>
</dbReference>
<dbReference type="InterPro" id="IPR047122">
    <property type="entry name" value="Trans-enoyl_RdTase-like"/>
</dbReference>
<dbReference type="Gene3D" id="3.40.50.720">
    <property type="entry name" value="NAD(P)-binding Rossmann-like Domain"/>
    <property type="match status" value="1"/>
</dbReference>
<dbReference type="CDD" id="cd08249">
    <property type="entry name" value="enoyl_reductase_like"/>
    <property type="match status" value="1"/>
</dbReference>
<sequence length="1060" mass="117076">MGVLQFFSFVGSSSPSKSLAAPILLSDPEKLPNPSDSVGPQQRVLLLHGPKQRYVEVTDHPTPSISSNRELLVRNIAIGLNPIDWKAPDFNFGIPELPYISGRELVGEVAICSRRKSRFNPGDKVIVISTDYRDLRKAAYQQYVVATDFNAARLPLNITPEAGSALGVAFVAAALCLGICAGVDFTGVANGPDLFSMVRKLQATRLPVDIKTECLEGIDEVSRAKKGDWIAVWGGSSTSAFMLNQLARLVGLKTIVAIDHRKHALKIASTVPAAQPDIVIDSHDPQRAIEIIRSATEKRLRFAADTVGKDTATHLLDCLQQRNALDDEPLSTTTQGELLSSHLIGLSGLPKASPPSNVAFHNVPIKLFHEIPEVGESLMLWLERLLGQGLLVPPTVLGVQEGFGSINHALDSMRRGETRPDRLSQKDYATADDLLSLVVMTTVKAGKRPTNVAIHVDIVQERILEEIHARPLPINKARTTLREFARNFSLNEESQQKDKSAIHVTKRLDDPEASHPTAFRVCGSILKKSHQCAEVLKRLDACSVDSIIMGEITYEASKAGEAGLRTEEALTRSSSSSLSDQRAAFLSTFSAEEDRRIMRKVDKRFLLLIGLMYMLKNVDYTNAATVKVLQVGEPRNILKELHMTPDEYNWVQSIYFISYIVFEVPSNLLLKKMTPRHWQSRIIGTWGVVLATHAAVTNKHGLYTARFFLGMMEAGLFPGLAAQLCSWYRSDEMGKPIMWMFGFQNCAGVVGSLIAYGVSYMNGLGGLSGWQWVYLLEGLFTILFAGVVFLVLPDYPKSKRSAKWLTPREQEYIEMRLTENAPRTEDPAFSKKEVLASLKNPRTYAFCLSQILMNLGGYGLQWQLPTVTTGLGFAGLPRNQLLNIPPAAASVLSIIFAGWFLSRAYMTRPAFIMIICAGALAFFLVLVTDVSRTATYIACIFGTMFYSVYFIPFWAWRSATLEGSTGTAFTLAFQSCIGQVGGVVGPQLFRQKYAHNGYKVSFGICAGAIGGSWLASAWTWYLTRKNESDVRRVRRLRIKAKEEGGVWAGEDVKLRNGQQV</sequence>
<dbReference type="InterPro" id="IPR036259">
    <property type="entry name" value="MFS_trans_sf"/>
</dbReference>